<evidence type="ECO:0000256" key="1">
    <source>
        <dbReference type="SAM" id="Phobius"/>
    </source>
</evidence>
<reference evidence="2" key="1">
    <citation type="submission" date="2022-11" db="EMBL/GenBank/DDBJ databases">
        <title>Draft genome of Mycoplasma arginini isolated from fly.</title>
        <authorList>
            <person name="Severgnini M."/>
            <person name="Gioia G."/>
            <person name="Cremonesi P."/>
            <person name="Moroni P."/>
            <person name="Addis M.F."/>
            <person name="Castiglioni B."/>
        </authorList>
    </citation>
    <scope>NUCLEOTIDE SEQUENCE</scope>
    <source>
        <strain evidence="2">QMP CG1-1632</strain>
    </source>
</reference>
<keyword evidence="2" id="KW-0378">Hydrolase</keyword>
<dbReference type="EMBL" id="JAPFAR010000020">
    <property type="protein sequence ID" value="MDI3349463.1"/>
    <property type="molecule type" value="Genomic_DNA"/>
</dbReference>
<accession>A0AA43TW58</accession>
<keyword evidence="1" id="KW-1133">Transmembrane helix</keyword>
<keyword evidence="1" id="KW-0812">Transmembrane</keyword>
<comment type="caution">
    <text evidence="2">The sequence shown here is derived from an EMBL/GenBank/DDBJ whole genome shotgun (WGS) entry which is preliminary data.</text>
</comment>
<evidence type="ECO:0000313" key="3">
    <source>
        <dbReference type="Proteomes" id="UP001162175"/>
    </source>
</evidence>
<gene>
    <name evidence="2" type="ORF">DCBHLPFO_00575</name>
</gene>
<name>A0AA43TW58_MYCAR</name>
<dbReference type="Gene3D" id="3.40.50.1110">
    <property type="entry name" value="SGNH hydrolase"/>
    <property type="match status" value="1"/>
</dbReference>
<feature type="transmembrane region" description="Helical" evidence="1">
    <location>
        <begin position="686"/>
        <end position="706"/>
    </location>
</feature>
<sequence>MTDKNTSEIKINYIALGDAFASGFNSKVGFPTNGFLNQDGKILGLCYPSTLANLIKNNDNLELNSFYNFSVINGSIDFLKALYTNDKKTLKKMSNKIDLIQSIDWFSANIFENYFSKFLKDWNINNNDFSFFSKKIKEANLISITTGFYDFFSNLPLKEIFSLHKLNSKERDDQIKLIQQHVSNVRIDVEQKLINFIATIKSLNNKAKIITTNYSPLLLNLKDAILSFTNITLKERFDIYSYLQNALSQSIKNAAIKGSVDFIDINDKTYWEKNKGYLFENIFSIYPTEKGYKKVGMDIYTKLFFNKKHFLLDLNNLTFKDKYISEQNYWMDDAKYYISISNSSNNYDLFNSVYGRNKNENVFIPNSSESYFNSNLDKKNRITDFWSLFIRYSKFPIKDISKKFIIEKFLKAPEEYESVNKILEFLNNEQRSKAAILILLKDQKVDNILYIIEQSLIAKKHNEAFYIDYQLIKKEINLIFKQEQNLVYDVFKNFFSSGLINDSKAEIKEITKAIFSDALNTSLLSYLFNIKNDKRFNKIKKYLSSLNTFKEFIDFFIESLINYSDIYVKLKNFDELWKHFIVKNKYNLLFLFDKMLVELTNDDNINNTVDFFISTIKNSIRLELDSKDYKALKNAINNILNICKNNPKYLNNIFLKFLDNAKKISIYDLIFQLKTSKEKLFKKSNLISINIFFITGVKLLKNLFIVKKIIKKNKL</sequence>
<keyword evidence="1" id="KW-0472">Membrane</keyword>
<dbReference type="AlphaFoldDB" id="A0AA43TW58"/>
<evidence type="ECO:0000313" key="2">
    <source>
        <dbReference type="EMBL" id="MDI3349463.1"/>
    </source>
</evidence>
<dbReference type="GO" id="GO:0016787">
    <property type="term" value="F:hydrolase activity"/>
    <property type="evidence" value="ECO:0007669"/>
    <property type="project" value="UniProtKB-KW"/>
</dbReference>
<dbReference type="Proteomes" id="UP001162175">
    <property type="component" value="Unassembled WGS sequence"/>
</dbReference>
<proteinExistence type="predicted"/>
<protein>
    <submittedName>
        <fullName evidence="2">SGNH/GDSL hydrolase family protein</fullName>
    </submittedName>
</protein>
<dbReference type="RefSeq" id="WP_282459048.1">
    <property type="nucleotide sequence ID" value="NZ_JAPFAR010000020.1"/>
</dbReference>
<organism evidence="2 3">
    <name type="scientific">Mycoplasmopsis arginini</name>
    <name type="common">Mycoplasma arginini</name>
    <dbReference type="NCBI Taxonomy" id="2094"/>
    <lineage>
        <taxon>Bacteria</taxon>
        <taxon>Bacillati</taxon>
        <taxon>Mycoplasmatota</taxon>
        <taxon>Mycoplasmoidales</taxon>
        <taxon>Metamycoplasmataceae</taxon>
        <taxon>Mycoplasmopsis</taxon>
    </lineage>
</organism>
<dbReference type="InterPro" id="IPR036514">
    <property type="entry name" value="SGNH_hydro_sf"/>
</dbReference>